<organism evidence="3 4">
    <name type="scientific">Leptospira sarikeiensis</name>
    <dbReference type="NCBI Taxonomy" id="2484943"/>
    <lineage>
        <taxon>Bacteria</taxon>
        <taxon>Pseudomonadati</taxon>
        <taxon>Spirochaetota</taxon>
        <taxon>Spirochaetia</taxon>
        <taxon>Leptospirales</taxon>
        <taxon>Leptospiraceae</taxon>
        <taxon>Leptospira</taxon>
    </lineage>
</organism>
<sequence>MPGPKPKFTLPPLPLKKWYDKGFLLALEKPAGVPAQATFDPNRPNLEDLARKQENLPSLRLMHRLDLDTSGIILFCKDPDKNKEADTILADSEKTYICICSGIPKEEEFRLECFLKDGKGKVSAVRSGGKKAITDFKLLSVSKEKNISLIAAKLVTGRRHQIRFQLSSIGIPILGDETYGYIFSSKSLVPRPNRFLLHSYLLKFKNEFEEDVRIVSDLPSDFHPYIHFFSGIRFPE</sequence>
<evidence type="ECO:0000256" key="1">
    <source>
        <dbReference type="ARBA" id="ARBA00010876"/>
    </source>
</evidence>
<proteinExistence type="inferred from homology"/>
<name>A0A4R9KBS7_9LEPT</name>
<dbReference type="Gene3D" id="3.30.2350.10">
    <property type="entry name" value="Pseudouridine synthase"/>
    <property type="match status" value="1"/>
</dbReference>
<protein>
    <submittedName>
        <fullName evidence="3">RNA pseudouridine synthase</fullName>
    </submittedName>
</protein>
<evidence type="ECO:0000313" key="4">
    <source>
        <dbReference type="Proteomes" id="UP000297762"/>
    </source>
</evidence>
<keyword evidence="4" id="KW-1185">Reference proteome</keyword>
<comment type="similarity">
    <text evidence="1">Belongs to the pseudouridine synthase RluA family.</text>
</comment>
<dbReference type="PANTHER" id="PTHR21600">
    <property type="entry name" value="MITOCHONDRIAL RNA PSEUDOURIDINE SYNTHASE"/>
    <property type="match status" value="1"/>
</dbReference>
<dbReference type="SUPFAM" id="SSF55120">
    <property type="entry name" value="Pseudouridine synthase"/>
    <property type="match status" value="1"/>
</dbReference>
<reference evidence="3" key="1">
    <citation type="journal article" date="2019" name="PLoS Negl. Trop. Dis.">
        <title>Revisiting the worldwide diversity of Leptospira species in the environment.</title>
        <authorList>
            <person name="Vincent A.T."/>
            <person name="Schiettekatte O."/>
            <person name="Bourhy P."/>
            <person name="Veyrier F.J."/>
            <person name="Picardeau M."/>
        </authorList>
    </citation>
    <scope>NUCLEOTIDE SEQUENCE [LARGE SCALE GENOMIC DNA]</scope>
    <source>
        <strain evidence="3">201702455</strain>
    </source>
</reference>
<dbReference type="OrthoDB" id="305739at2"/>
<dbReference type="Pfam" id="PF00849">
    <property type="entry name" value="PseudoU_synth_2"/>
    <property type="match status" value="1"/>
</dbReference>
<evidence type="ECO:0000259" key="2">
    <source>
        <dbReference type="Pfam" id="PF00849"/>
    </source>
</evidence>
<dbReference type="GO" id="GO:0009982">
    <property type="term" value="F:pseudouridine synthase activity"/>
    <property type="evidence" value="ECO:0007669"/>
    <property type="project" value="InterPro"/>
</dbReference>
<dbReference type="CDD" id="cd02869">
    <property type="entry name" value="PseudoU_synth_RluA_like"/>
    <property type="match status" value="1"/>
</dbReference>
<dbReference type="EMBL" id="RQGF01000009">
    <property type="protein sequence ID" value="TGL64194.1"/>
    <property type="molecule type" value="Genomic_DNA"/>
</dbReference>
<dbReference type="GO" id="GO:0003723">
    <property type="term" value="F:RNA binding"/>
    <property type="evidence" value="ECO:0007669"/>
    <property type="project" value="InterPro"/>
</dbReference>
<dbReference type="GO" id="GO:0140098">
    <property type="term" value="F:catalytic activity, acting on RNA"/>
    <property type="evidence" value="ECO:0007669"/>
    <property type="project" value="UniProtKB-ARBA"/>
</dbReference>
<feature type="domain" description="Pseudouridine synthase RsuA/RluA-like" evidence="2">
    <location>
        <begin position="25"/>
        <end position="167"/>
    </location>
</feature>
<dbReference type="InterPro" id="IPR020103">
    <property type="entry name" value="PsdUridine_synth_cat_dom_sf"/>
</dbReference>
<dbReference type="AlphaFoldDB" id="A0A4R9KBS7"/>
<dbReference type="Proteomes" id="UP000297762">
    <property type="component" value="Unassembled WGS sequence"/>
</dbReference>
<dbReference type="InterPro" id="IPR006145">
    <property type="entry name" value="PsdUridine_synth_RsuA/RluA"/>
</dbReference>
<dbReference type="PANTHER" id="PTHR21600:SF44">
    <property type="entry name" value="RIBOSOMAL LARGE SUBUNIT PSEUDOURIDINE SYNTHASE D"/>
    <property type="match status" value="1"/>
</dbReference>
<comment type="caution">
    <text evidence="3">The sequence shown here is derived from an EMBL/GenBank/DDBJ whole genome shotgun (WGS) entry which is preliminary data.</text>
</comment>
<gene>
    <name evidence="3" type="ORF">EHQ64_03520</name>
</gene>
<accession>A0A4R9KBS7</accession>
<dbReference type="InterPro" id="IPR050188">
    <property type="entry name" value="RluA_PseudoU_synthase"/>
</dbReference>
<dbReference type="GO" id="GO:0000455">
    <property type="term" value="P:enzyme-directed rRNA pseudouridine synthesis"/>
    <property type="evidence" value="ECO:0007669"/>
    <property type="project" value="TreeGrafter"/>
</dbReference>
<evidence type="ECO:0000313" key="3">
    <source>
        <dbReference type="EMBL" id="TGL64194.1"/>
    </source>
</evidence>